<evidence type="ECO:0000256" key="1">
    <source>
        <dbReference type="SAM" id="SignalP"/>
    </source>
</evidence>
<keyword evidence="3" id="KW-1185">Reference proteome</keyword>
<name>A0ABT1N4F3_9GAMM</name>
<comment type="caution">
    <text evidence="2">The sequence shown here is derived from an EMBL/GenBank/DDBJ whole genome shotgun (WGS) entry which is preliminary data.</text>
</comment>
<feature type="chain" id="PRO_5046034807" evidence="1">
    <location>
        <begin position="22"/>
        <end position="48"/>
    </location>
</feature>
<evidence type="ECO:0000313" key="2">
    <source>
        <dbReference type="EMBL" id="MCQ1059432.1"/>
    </source>
</evidence>
<gene>
    <name evidence="2" type="ORF">NHN17_15380</name>
</gene>
<feature type="signal peptide" evidence="1">
    <location>
        <begin position="1"/>
        <end position="21"/>
    </location>
</feature>
<proteinExistence type="predicted"/>
<dbReference type="RefSeq" id="WP_255043476.1">
    <property type="nucleotide sequence ID" value="NZ_JANEYT010000037.1"/>
</dbReference>
<protein>
    <submittedName>
        <fullName evidence="2">Uncharacterized protein</fullName>
    </submittedName>
</protein>
<accession>A0ABT1N4F3</accession>
<reference evidence="2 3" key="1">
    <citation type="submission" date="2022-07" db="EMBL/GenBank/DDBJ databases">
        <title>Photobacterium pectinilyticum sp. nov., a marine bacterium isolated from surface seawater of Qingdao offshore.</title>
        <authorList>
            <person name="Wang X."/>
        </authorList>
    </citation>
    <scope>NUCLEOTIDE SEQUENCE [LARGE SCALE GENOMIC DNA]</scope>
    <source>
        <strain evidence="2 3">ZSDE20</strain>
    </source>
</reference>
<evidence type="ECO:0000313" key="3">
    <source>
        <dbReference type="Proteomes" id="UP001524460"/>
    </source>
</evidence>
<dbReference type="Proteomes" id="UP001524460">
    <property type="component" value="Unassembled WGS sequence"/>
</dbReference>
<organism evidence="2 3">
    <name type="scientific">Photobacterium pectinilyticum</name>
    <dbReference type="NCBI Taxonomy" id="2906793"/>
    <lineage>
        <taxon>Bacteria</taxon>
        <taxon>Pseudomonadati</taxon>
        <taxon>Pseudomonadota</taxon>
        <taxon>Gammaproteobacteria</taxon>
        <taxon>Vibrionales</taxon>
        <taxon>Vibrionaceae</taxon>
        <taxon>Photobacterium</taxon>
    </lineage>
</organism>
<sequence>MFKKILPLLALSLIITTPIHAVSNVINQCSSDHDDMFCRPEAVSCKTY</sequence>
<keyword evidence="1" id="KW-0732">Signal</keyword>
<dbReference type="EMBL" id="JANEYT010000037">
    <property type="protein sequence ID" value="MCQ1059432.1"/>
    <property type="molecule type" value="Genomic_DNA"/>
</dbReference>